<gene>
    <name evidence="3" type="ORF">ENJ10_11960</name>
</gene>
<dbReference type="Pfam" id="PF00364">
    <property type="entry name" value="Biotin_lipoyl"/>
    <property type="match status" value="1"/>
</dbReference>
<evidence type="ECO:0000259" key="2">
    <source>
        <dbReference type="PROSITE" id="PS50968"/>
    </source>
</evidence>
<feature type="domain" description="Lipoyl-binding" evidence="2">
    <location>
        <begin position="90"/>
        <end position="167"/>
    </location>
</feature>
<accession>A0A7V1LNV8</accession>
<reference evidence="3" key="1">
    <citation type="journal article" date="2020" name="mSystems">
        <title>Genome- and Community-Level Interaction Insights into Carbon Utilization and Element Cycling Functions of Hydrothermarchaeota in Hydrothermal Sediment.</title>
        <authorList>
            <person name="Zhou Z."/>
            <person name="Liu Y."/>
            <person name="Xu W."/>
            <person name="Pan J."/>
            <person name="Luo Z.H."/>
            <person name="Li M."/>
        </authorList>
    </citation>
    <scope>NUCLEOTIDE SEQUENCE [LARGE SCALE GENOMIC DNA]</scope>
    <source>
        <strain evidence="3">HyVt-456</strain>
    </source>
</reference>
<dbReference type="Gene3D" id="2.40.50.100">
    <property type="match status" value="1"/>
</dbReference>
<proteinExistence type="predicted"/>
<keyword evidence="1" id="KW-0092">Biotin</keyword>
<protein>
    <submittedName>
        <fullName evidence="3">Biotin/lipoyl-binding protein</fullName>
    </submittedName>
</protein>
<sequence>MKIFAETEKFKFEYTLVETEEGLRLKKGGQLLDVHIRDLGEGRYCLIKDNMPYIVNVHRTNEHYNVRIAGSHFQVMVEDERTRRVKELVRASAGARGEKTIKAPIPGLIVKTPVQAGDTVREGEPLIILEAMKMENIIKAPFECRVVALSVKEGDTVEQNKVMMKIKGIED</sequence>
<dbReference type="AlphaFoldDB" id="A0A7V1LNV8"/>
<dbReference type="CDD" id="cd06850">
    <property type="entry name" value="biotinyl_domain"/>
    <property type="match status" value="1"/>
</dbReference>
<dbReference type="InterPro" id="IPR050709">
    <property type="entry name" value="Biotin_Carboxyl_Carrier/Decarb"/>
</dbReference>
<dbReference type="FunFam" id="2.40.50.100:FF:000003">
    <property type="entry name" value="Acetyl-CoA carboxylase biotin carboxyl carrier protein"/>
    <property type="match status" value="1"/>
</dbReference>
<dbReference type="InterPro" id="IPR000089">
    <property type="entry name" value="Biotin_lipoyl"/>
</dbReference>
<dbReference type="Proteomes" id="UP000886005">
    <property type="component" value="Unassembled WGS sequence"/>
</dbReference>
<dbReference type="PROSITE" id="PS00188">
    <property type="entry name" value="BIOTIN"/>
    <property type="match status" value="1"/>
</dbReference>
<dbReference type="PANTHER" id="PTHR45266">
    <property type="entry name" value="OXALOACETATE DECARBOXYLASE ALPHA CHAIN"/>
    <property type="match status" value="1"/>
</dbReference>
<comment type="caution">
    <text evidence="3">The sequence shown here is derived from an EMBL/GenBank/DDBJ whole genome shotgun (WGS) entry which is preliminary data.</text>
</comment>
<organism evidence="3">
    <name type="scientific">Caldithrix abyssi</name>
    <dbReference type="NCBI Taxonomy" id="187145"/>
    <lineage>
        <taxon>Bacteria</taxon>
        <taxon>Pseudomonadati</taxon>
        <taxon>Calditrichota</taxon>
        <taxon>Calditrichia</taxon>
        <taxon>Calditrichales</taxon>
        <taxon>Calditrichaceae</taxon>
        <taxon>Caldithrix</taxon>
    </lineage>
</organism>
<name>A0A7V1LNV8_CALAY</name>
<evidence type="ECO:0000313" key="3">
    <source>
        <dbReference type="EMBL" id="HED11396.1"/>
    </source>
</evidence>
<dbReference type="InterPro" id="IPR011053">
    <property type="entry name" value="Single_hybrid_motif"/>
</dbReference>
<evidence type="ECO:0000256" key="1">
    <source>
        <dbReference type="ARBA" id="ARBA00023267"/>
    </source>
</evidence>
<dbReference type="PROSITE" id="PS50968">
    <property type="entry name" value="BIOTINYL_LIPOYL"/>
    <property type="match status" value="1"/>
</dbReference>
<dbReference type="PANTHER" id="PTHR45266:SF3">
    <property type="entry name" value="OXALOACETATE DECARBOXYLASE ALPHA CHAIN"/>
    <property type="match status" value="1"/>
</dbReference>
<dbReference type="InterPro" id="IPR001882">
    <property type="entry name" value="Biotin_BS"/>
</dbReference>
<dbReference type="SUPFAM" id="SSF51230">
    <property type="entry name" value="Single hybrid motif"/>
    <property type="match status" value="1"/>
</dbReference>
<dbReference type="EMBL" id="DRLD01000332">
    <property type="protein sequence ID" value="HED11396.1"/>
    <property type="molecule type" value="Genomic_DNA"/>
</dbReference>